<comment type="caution">
    <text evidence="3">The sequence shown here is derived from an EMBL/GenBank/DDBJ whole genome shotgun (WGS) entry which is preliminary data.</text>
</comment>
<keyword evidence="4" id="KW-1185">Reference proteome</keyword>
<name>A0A409VC26_9AGAR</name>
<dbReference type="PANTHER" id="PTHR37487">
    <property type="entry name" value="CHROMOSOME 1, WHOLE GENOME SHOTGUN SEQUENCE"/>
    <property type="match status" value="1"/>
</dbReference>
<dbReference type="InParanoid" id="A0A409VC26"/>
<dbReference type="EMBL" id="NHYE01005665">
    <property type="protein sequence ID" value="PPQ64601.1"/>
    <property type="molecule type" value="Genomic_DNA"/>
</dbReference>
<feature type="chain" id="PRO_5019170747" evidence="2">
    <location>
        <begin position="19"/>
        <end position="181"/>
    </location>
</feature>
<protein>
    <submittedName>
        <fullName evidence="3">Uncharacterized protein</fullName>
    </submittedName>
</protein>
<feature type="compositionally biased region" description="Low complexity" evidence="1">
    <location>
        <begin position="108"/>
        <end position="153"/>
    </location>
</feature>
<evidence type="ECO:0000313" key="4">
    <source>
        <dbReference type="Proteomes" id="UP000284706"/>
    </source>
</evidence>
<organism evidence="3 4">
    <name type="scientific">Gymnopilus dilepis</name>
    <dbReference type="NCBI Taxonomy" id="231916"/>
    <lineage>
        <taxon>Eukaryota</taxon>
        <taxon>Fungi</taxon>
        <taxon>Dikarya</taxon>
        <taxon>Basidiomycota</taxon>
        <taxon>Agaricomycotina</taxon>
        <taxon>Agaricomycetes</taxon>
        <taxon>Agaricomycetidae</taxon>
        <taxon>Agaricales</taxon>
        <taxon>Agaricineae</taxon>
        <taxon>Hymenogastraceae</taxon>
        <taxon>Gymnopilus</taxon>
    </lineage>
</organism>
<dbReference type="OrthoDB" id="3362246at2759"/>
<evidence type="ECO:0000256" key="1">
    <source>
        <dbReference type="SAM" id="MobiDB-lite"/>
    </source>
</evidence>
<feature type="region of interest" description="Disordered" evidence="1">
    <location>
        <begin position="102"/>
        <end position="153"/>
    </location>
</feature>
<reference evidence="3 4" key="1">
    <citation type="journal article" date="2018" name="Evol. Lett.">
        <title>Horizontal gene cluster transfer increased hallucinogenic mushroom diversity.</title>
        <authorList>
            <person name="Reynolds H.T."/>
            <person name="Vijayakumar V."/>
            <person name="Gluck-Thaler E."/>
            <person name="Korotkin H.B."/>
            <person name="Matheny P.B."/>
            <person name="Slot J.C."/>
        </authorList>
    </citation>
    <scope>NUCLEOTIDE SEQUENCE [LARGE SCALE GENOMIC DNA]</scope>
    <source>
        <strain evidence="3 4">SRW20</strain>
    </source>
</reference>
<keyword evidence="2" id="KW-0732">Signal</keyword>
<dbReference type="PANTHER" id="PTHR37487:SF2">
    <property type="entry name" value="EXPRESSED PROTEIN"/>
    <property type="match status" value="1"/>
</dbReference>
<accession>A0A409VC26</accession>
<dbReference type="STRING" id="231916.A0A409VC26"/>
<feature type="signal peptide" evidence="2">
    <location>
        <begin position="1"/>
        <end position="18"/>
    </location>
</feature>
<proteinExistence type="predicted"/>
<evidence type="ECO:0000313" key="3">
    <source>
        <dbReference type="EMBL" id="PPQ64601.1"/>
    </source>
</evidence>
<evidence type="ECO:0000256" key="2">
    <source>
        <dbReference type="SAM" id="SignalP"/>
    </source>
</evidence>
<sequence length="181" mass="17595">MRSFTFAAIALLASSAAAQFTINTPSNVQVCRPVLLQWTGGTPGQPTAPSLVDLGQQTGTSVTWIANLAEGTSAFLDLRDNTGTLAQSGTFTVQAGSNSSCVGQTAVTSAGPSGPAPTGGSSGPSTTQSPANSGSNSATSKTSSSSSGQASPTQSKAAAVAQYAPVGAAAMIGAALLSIVV</sequence>
<dbReference type="Proteomes" id="UP000284706">
    <property type="component" value="Unassembled WGS sequence"/>
</dbReference>
<dbReference type="AlphaFoldDB" id="A0A409VC26"/>
<gene>
    <name evidence="3" type="ORF">CVT26_001999</name>
</gene>